<dbReference type="VEuPathDB" id="FungiDB:I302_08629"/>
<name>A0A1B9FSX0_9TREE</name>
<dbReference type="EMBL" id="KI894026">
    <property type="protein sequence ID" value="OCF21850.1"/>
    <property type="molecule type" value="Genomic_DNA"/>
</dbReference>
<keyword evidence="1" id="KW-0732">Signal</keyword>
<reference evidence="2" key="1">
    <citation type="submission" date="2013-07" db="EMBL/GenBank/DDBJ databases">
        <title>The Genome Sequence of Cryptococcus bestiolae CBS10118.</title>
        <authorList>
            <consortium name="The Broad Institute Genome Sequencing Platform"/>
            <person name="Cuomo C."/>
            <person name="Litvintseva A."/>
            <person name="Chen Y."/>
            <person name="Heitman J."/>
            <person name="Sun S."/>
            <person name="Springer D."/>
            <person name="Dromer F."/>
            <person name="Young S.K."/>
            <person name="Zeng Q."/>
            <person name="Gargeya S."/>
            <person name="Fitzgerald M."/>
            <person name="Abouelleil A."/>
            <person name="Alvarado L."/>
            <person name="Berlin A.M."/>
            <person name="Chapman S.B."/>
            <person name="Dewar J."/>
            <person name="Goldberg J."/>
            <person name="Griggs A."/>
            <person name="Gujja S."/>
            <person name="Hansen M."/>
            <person name="Howarth C."/>
            <person name="Imamovic A."/>
            <person name="Larimer J."/>
            <person name="McCowan C."/>
            <person name="Murphy C."/>
            <person name="Pearson M."/>
            <person name="Priest M."/>
            <person name="Roberts A."/>
            <person name="Saif S."/>
            <person name="Shea T."/>
            <person name="Sykes S."/>
            <person name="Wortman J."/>
            <person name="Nusbaum C."/>
            <person name="Birren B."/>
        </authorList>
    </citation>
    <scope>NUCLEOTIDE SEQUENCE [LARGE SCALE GENOMIC DNA]</scope>
    <source>
        <strain evidence="2">CBS 10118</strain>
    </source>
</reference>
<protein>
    <recommendedName>
        <fullName evidence="3">Apple domain-containing protein</fullName>
    </recommendedName>
</protein>
<reference evidence="2" key="2">
    <citation type="submission" date="2014-01" db="EMBL/GenBank/DDBJ databases">
        <title>Evolution of pathogenesis and genome organization in the Tremellales.</title>
        <authorList>
            <person name="Cuomo C."/>
            <person name="Litvintseva A."/>
            <person name="Heitman J."/>
            <person name="Chen Y."/>
            <person name="Sun S."/>
            <person name="Springer D."/>
            <person name="Dromer F."/>
            <person name="Young S."/>
            <person name="Zeng Q."/>
            <person name="Chapman S."/>
            <person name="Gujja S."/>
            <person name="Saif S."/>
            <person name="Birren B."/>
        </authorList>
    </citation>
    <scope>NUCLEOTIDE SEQUENCE</scope>
    <source>
        <strain evidence="2">CBS 10118</strain>
    </source>
</reference>
<feature type="signal peptide" evidence="1">
    <location>
        <begin position="1"/>
        <end position="17"/>
    </location>
</feature>
<dbReference type="AlphaFoldDB" id="A0A1B9FSX0"/>
<proteinExistence type="predicted"/>
<organism evidence="2">
    <name type="scientific">Kwoniella bestiolae CBS 10118</name>
    <dbReference type="NCBI Taxonomy" id="1296100"/>
    <lineage>
        <taxon>Eukaryota</taxon>
        <taxon>Fungi</taxon>
        <taxon>Dikarya</taxon>
        <taxon>Basidiomycota</taxon>
        <taxon>Agaricomycotina</taxon>
        <taxon>Tremellomycetes</taxon>
        <taxon>Tremellales</taxon>
        <taxon>Cryptococcaceae</taxon>
        <taxon>Kwoniella</taxon>
    </lineage>
</organism>
<feature type="chain" id="PRO_5008626428" description="Apple domain-containing protein" evidence="1">
    <location>
        <begin position="18"/>
        <end position="199"/>
    </location>
</feature>
<sequence>MLLQNLIVFVSLCSASGNPVPLGCFQPGGITGHPVDPTPRSISECAEICRCTYDTTYAAFWGSPYYNLAHHSTEWKDVCECGDSPPKPTPRWRYMEDCGRTSVYTTVWLLESQFTLIGCSSSSLAPDEETINIDHMEDCLVHCQDFQYTYAHRGSDNQFASWCSDDTTDGQVFDCQKGNYTFTYRQDDQPECLEDSVDR</sequence>
<evidence type="ECO:0000313" key="2">
    <source>
        <dbReference type="EMBL" id="OCF21850.1"/>
    </source>
</evidence>
<accession>A0A1B9FSX0</accession>
<evidence type="ECO:0000256" key="1">
    <source>
        <dbReference type="SAM" id="SignalP"/>
    </source>
</evidence>
<evidence type="ECO:0008006" key="3">
    <source>
        <dbReference type="Google" id="ProtNLM"/>
    </source>
</evidence>
<gene>
    <name evidence="2" type="ORF">I302_08629</name>
</gene>